<dbReference type="Gene3D" id="2.60.40.420">
    <property type="entry name" value="Cupredoxins - blue copper proteins"/>
    <property type="match status" value="1"/>
</dbReference>
<comment type="caution">
    <text evidence="7">The sequence shown here is derived from an EMBL/GenBank/DDBJ whole genome shotgun (WGS) entry which is preliminary data.</text>
</comment>
<dbReference type="Proteomes" id="UP001139293">
    <property type="component" value="Unassembled WGS sequence"/>
</dbReference>
<evidence type="ECO:0000259" key="6">
    <source>
        <dbReference type="Pfam" id="PF00127"/>
    </source>
</evidence>
<dbReference type="GO" id="GO:0009055">
    <property type="term" value="F:electron transfer activity"/>
    <property type="evidence" value="ECO:0007669"/>
    <property type="project" value="InterPro"/>
</dbReference>
<evidence type="ECO:0000313" key="7">
    <source>
        <dbReference type="EMBL" id="MCL1137928.1"/>
    </source>
</evidence>
<protein>
    <recommendedName>
        <fullName evidence="5">Azurin</fullName>
    </recommendedName>
</protein>
<evidence type="ECO:0000256" key="4">
    <source>
        <dbReference type="ARBA" id="ARBA00023008"/>
    </source>
</evidence>
<dbReference type="GO" id="GO:0005507">
    <property type="term" value="F:copper ion binding"/>
    <property type="evidence" value="ECO:0007669"/>
    <property type="project" value="UniProtKB-UniRule"/>
</dbReference>
<comment type="function">
    <text evidence="5">Transfers electrons from cytochrome c551 to cytochrome oxidase.</text>
</comment>
<gene>
    <name evidence="7" type="primary">azu</name>
    <name evidence="7" type="ORF">L2740_05120</name>
</gene>
<dbReference type="PANTHER" id="PTHR38439">
    <property type="entry name" value="AURACYANIN-B"/>
    <property type="match status" value="1"/>
</dbReference>
<dbReference type="InterPro" id="IPR000923">
    <property type="entry name" value="BlueCu_1"/>
</dbReference>
<evidence type="ECO:0000256" key="5">
    <source>
        <dbReference type="RuleBase" id="RU363017"/>
    </source>
</evidence>
<accession>A0A9X2CCD0</accession>
<name>A0A9X2CCD0_9GAMM</name>
<dbReference type="EMBL" id="JAKILB010000002">
    <property type="protein sequence ID" value="MCL1137928.1"/>
    <property type="molecule type" value="Genomic_DNA"/>
</dbReference>
<keyword evidence="5" id="KW-0732">Signal</keyword>
<keyword evidence="8" id="KW-1185">Reference proteome</keyword>
<feature type="signal peptide" evidence="5">
    <location>
        <begin position="1"/>
        <end position="22"/>
    </location>
</feature>
<dbReference type="CDD" id="cd13922">
    <property type="entry name" value="Azurin"/>
    <property type="match status" value="1"/>
</dbReference>
<keyword evidence="4 5" id="KW-0186">Copper</keyword>
<evidence type="ECO:0000313" key="8">
    <source>
        <dbReference type="Proteomes" id="UP001139293"/>
    </source>
</evidence>
<keyword evidence="1 5" id="KW-0813">Transport</keyword>
<keyword evidence="5" id="KW-0574">Periplasm</keyword>
<dbReference type="AlphaFoldDB" id="A0A9X2CCD0"/>
<dbReference type="PROSITE" id="PS00196">
    <property type="entry name" value="COPPER_BLUE"/>
    <property type="match status" value="1"/>
</dbReference>
<dbReference type="GO" id="GO:0042597">
    <property type="term" value="C:periplasmic space"/>
    <property type="evidence" value="ECO:0007669"/>
    <property type="project" value="UniProtKB-SubCell"/>
</dbReference>
<dbReference type="NCBIfam" id="TIGR02695">
    <property type="entry name" value="azurin"/>
    <property type="match status" value="1"/>
</dbReference>
<organism evidence="7 8">
    <name type="scientific">Shewanella pneumatophori</name>
    <dbReference type="NCBI Taxonomy" id="314092"/>
    <lineage>
        <taxon>Bacteria</taxon>
        <taxon>Pseudomonadati</taxon>
        <taxon>Pseudomonadota</taxon>
        <taxon>Gammaproteobacteria</taxon>
        <taxon>Alteromonadales</taxon>
        <taxon>Shewanellaceae</taxon>
        <taxon>Shewanella</taxon>
    </lineage>
</organism>
<dbReference type="RefSeq" id="WP_248949036.1">
    <property type="nucleotide sequence ID" value="NZ_JAKILB010000002.1"/>
</dbReference>
<keyword evidence="3 5" id="KW-0249">Electron transport</keyword>
<reference evidence="7" key="1">
    <citation type="submission" date="2022-01" db="EMBL/GenBank/DDBJ databases">
        <title>Whole genome-based taxonomy of the Shewanellaceae.</title>
        <authorList>
            <person name="Martin-Rodriguez A.J."/>
        </authorList>
    </citation>
    <scope>NUCLEOTIDE SEQUENCE</scope>
    <source>
        <strain evidence="7">KCTC 23973</strain>
    </source>
</reference>
<proteinExistence type="predicted"/>
<dbReference type="Pfam" id="PF00127">
    <property type="entry name" value="Copper-bind"/>
    <property type="match status" value="1"/>
</dbReference>
<feature type="domain" description="Blue (type 1) copper" evidence="6">
    <location>
        <begin position="24"/>
        <end position="149"/>
    </location>
</feature>
<dbReference type="SUPFAM" id="SSF49503">
    <property type="entry name" value="Cupredoxins"/>
    <property type="match status" value="1"/>
</dbReference>
<dbReference type="InterPro" id="IPR028871">
    <property type="entry name" value="BlueCu_1_BS"/>
</dbReference>
<evidence type="ECO:0000256" key="1">
    <source>
        <dbReference type="ARBA" id="ARBA00022448"/>
    </source>
</evidence>
<evidence type="ECO:0000256" key="3">
    <source>
        <dbReference type="ARBA" id="ARBA00022982"/>
    </source>
</evidence>
<feature type="chain" id="PRO_5041014081" description="Azurin" evidence="5">
    <location>
        <begin position="23"/>
        <end position="151"/>
    </location>
</feature>
<dbReference type="PANTHER" id="PTHR38439:SF2">
    <property type="entry name" value="OUTER MEMBRANE PROTEIN H.8"/>
    <property type="match status" value="1"/>
</dbReference>
<sequence length="151" mass="15982">MHTLIKFVAAALLLSISSFASANTCQLDINATDAMQFDKKELTLPAGCTEVTLNLHHTGTLPKSAMGHNWVLTETANMSAVANEGMAAGAANSYVKADDPRVLAHTDIIGGGESTSITFSTADLDPAKQYSFFCSFPGHWAIMQGQFVIAS</sequence>
<evidence type="ECO:0000256" key="2">
    <source>
        <dbReference type="ARBA" id="ARBA00022723"/>
    </source>
</evidence>
<comment type="subcellular location">
    <subcellularLocation>
        <location evidence="5">Periplasm</location>
    </subcellularLocation>
</comment>
<keyword evidence="2 5" id="KW-0479">Metal-binding</keyword>
<dbReference type="InterPro" id="IPR014068">
    <property type="entry name" value="Azurin"/>
</dbReference>
<dbReference type="InterPro" id="IPR008972">
    <property type="entry name" value="Cupredoxin"/>
</dbReference>
<dbReference type="InterPro" id="IPR050845">
    <property type="entry name" value="Cu-binding_ET"/>
</dbReference>